<reference evidence="2 3" key="1">
    <citation type="journal article" date="2015" name="Nature">
        <title>rRNA introns, odd ribosomes, and small enigmatic genomes across a large radiation of phyla.</title>
        <authorList>
            <person name="Brown C.T."/>
            <person name="Hug L.A."/>
            <person name="Thomas B.C."/>
            <person name="Sharon I."/>
            <person name="Castelle C.J."/>
            <person name="Singh A."/>
            <person name="Wilkins M.J."/>
            <person name="Williams K.H."/>
            <person name="Banfield J.F."/>
        </authorList>
    </citation>
    <scope>NUCLEOTIDE SEQUENCE [LARGE SCALE GENOMIC DNA]</scope>
</reference>
<feature type="transmembrane region" description="Helical" evidence="1">
    <location>
        <begin position="63"/>
        <end position="81"/>
    </location>
</feature>
<evidence type="ECO:0000256" key="1">
    <source>
        <dbReference type="SAM" id="Phobius"/>
    </source>
</evidence>
<evidence type="ECO:0000313" key="2">
    <source>
        <dbReference type="EMBL" id="KKQ34793.1"/>
    </source>
</evidence>
<dbReference type="EMBL" id="LBTH01000047">
    <property type="protein sequence ID" value="KKQ34793.1"/>
    <property type="molecule type" value="Genomic_DNA"/>
</dbReference>
<protein>
    <submittedName>
        <fullName evidence="2">Uncharacterized protein</fullName>
    </submittedName>
</protein>
<name>A0A0G0GUW1_9BACT</name>
<feature type="non-terminal residue" evidence="2">
    <location>
        <position position="113"/>
    </location>
</feature>
<accession>A0A0G0GUW1</accession>
<dbReference type="AlphaFoldDB" id="A0A0G0GUW1"/>
<sequence length="113" mass="13324">MVTVFYIIGIVINSFVFFALIRQSRSREKKRAFAFFVLSISLWLFSMLLVIERTLPSDKTIYLARIQNTATALAAFFFLRFITKSFYIRKNLFFNLFIKCIELLDLVIVFLSL</sequence>
<keyword evidence="1" id="KW-1133">Transmembrane helix</keyword>
<feature type="transmembrane region" description="Helical" evidence="1">
    <location>
        <begin position="33"/>
        <end position="51"/>
    </location>
</feature>
<gene>
    <name evidence="2" type="ORF">US52_C0047G0008</name>
</gene>
<keyword evidence="1" id="KW-0472">Membrane</keyword>
<feature type="transmembrane region" description="Helical" evidence="1">
    <location>
        <begin position="93"/>
        <end position="112"/>
    </location>
</feature>
<keyword evidence="1" id="KW-0812">Transmembrane</keyword>
<organism evidence="2 3">
    <name type="scientific">candidate division WS6 bacterium GW2011_GWA2_37_6</name>
    <dbReference type="NCBI Taxonomy" id="1619087"/>
    <lineage>
        <taxon>Bacteria</taxon>
        <taxon>Candidatus Dojkabacteria</taxon>
    </lineage>
</organism>
<comment type="caution">
    <text evidence="2">The sequence shown here is derived from an EMBL/GenBank/DDBJ whole genome shotgun (WGS) entry which is preliminary data.</text>
</comment>
<proteinExistence type="predicted"/>
<evidence type="ECO:0000313" key="3">
    <source>
        <dbReference type="Proteomes" id="UP000034852"/>
    </source>
</evidence>
<feature type="transmembrane region" description="Helical" evidence="1">
    <location>
        <begin position="6"/>
        <end position="21"/>
    </location>
</feature>
<dbReference type="Proteomes" id="UP000034852">
    <property type="component" value="Unassembled WGS sequence"/>
</dbReference>